<dbReference type="eggNOG" id="COG5000">
    <property type="taxonomic scope" value="Bacteria"/>
</dbReference>
<dbReference type="InterPro" id="IPR036097">
    <property type="entry name" value="HisK_dim/P_sf"/>
</dbReference>
<feature type="domain" description="HAMP" evidence="13">
    <location>
        <begin position="289"/>
        <end position="346"/>
    </location>
</feature>
<gene>
    <name evidence="14" type="ordered locus">PB2503_03987</name>
</gene>
<keyword evidence="8 11" id="KW-1133">Transmembrane helix</keyword>
<keyword evidence="6 11" id="KW-0812">Transmembrane</keyword>
<dbReference type="Pfam" id="PF00672">
    <property type="entry name" value="HAMP"/>
    <property type="match status" value="1"/>
</dbReference>
<dbReference type="Pfam" id="PF13755">
    <property type="entry name" value="Sensor_TM1"/>
    <property type="match status" value="1"/>
</dbReference>
<feature type="domain" description="Histidine kinase" evidence="12">
    <location>
        <begin position="354"/>
        <end position="582"/>
    </location>
</feature>
<dbReference type="Proteomes" id="UP000001302">
    <property type="component" value="Chromosome"/>
</dbReference>
<evidence type="ECO:0000313" key="15">
    <source>
        <dbReference type="Proteomes" id="UP000001302"/>
    </source>
</evidence>
<dbReference type="InterPro" id="IPR003594">
    <property type="entry name" value="HATPase_dom"/>
</dbReference>
<accession>E0TE51</accession>
<keyword evidence="5" id="KW-0808">Transferase</keyword>
<dbReference type="AlphaFoldDB" id="E0TE51"/>
<feature type="transmembrane region" description="Helical" evidence="11">
    <location>
        <begin position="29"/>
        <end position="49"/>
    </location>
</feature>
<evidence type="ECO:0000256" key="9">
    <source>
        <dbReference type="ARBA" id="ARBA00023012"/>
    </source>
</evidence>
<dbReference type="PANTHER" id="PTHR45436">
    <property type="entry name" value="SENSOR HISTIDINE KINASE YKOH"/>
    <property type="match status" value="1"/>
</dbReference>
<evidence type="ECO:0000256" key="7">
    <source>
        <dbReference type="ARBA" id="ARBA00022777"/>
    </source>
</evidence>
<evidence type="ECO:0000256" key="1">
    <source>
        <dbReference type="ARBA" id="ARBA00000085"/>
    </source>
</evidence>
<protein>
    <recommendedName>
        <fullName evidence="3">histidine kinase</fullName>
        <ecNumber evidence="3">2.7.13.3</ecNumber>
    </recommendedName>
</protein>
<dbReference type="InterPro" id="IPR003661">
    <property type="entry name" value="HisK_dim/P_dom"/>
</dbReference>
<dbReference type="SMART" id="SM00388">
    <property type="entry name" value="HisKA"/>
    <property type="match status" value="1"/>
</dbReference>
<dbReference type="InterPro" id="IPR004358">
    <property type="entry name" value="Sig_transdc_His_kin-like_C"/>
</dbReference>
<dbReference type="InterPro" id="IPR025908">
    <property type="entry name" value="Sensor_TM1"/>
</dbReference>
<dbReference type="InterPro" id="IPR005467">
    <property type="entry name" value="His_kinase_dom"/>
</dbReference>
<organism evidence="14 15">
    <name type="scientific">Parvularcula bermudensis (strain ATCC BAA-594 / HTCC2503 / KCTC 12087)</name>
    <dbReference type="NCBI Taxonomy" id="314260"/>
    <lineage>
        <taxon>Bacteria</taxon>
        <taxon>Pseudomonadati</taxon>
        <taxon>Pseudomonadota</taxon>
        <taxon>Alphaproteobacteria</taxon>
        <taxon>Parvularculales</taxon>
        <taxon>Parvularculaceae</taxon>
        <taxon>Parvularcula</taxon>
    </lineage>
</organism>
<dbReference type="HOGENOM" id="CLU_000445_89_6_5"/>
<evidence type="ECO:0000256" key="3">
    <source>
        <dbReference type="ARBA" id="ARBA00012438"/>
    </source>
</evidence>
<evidence type="ECO:0000256" key="2">
    <source>
        <dbReference type="ARBA" id="ARBA00004370"/>
    </source>
</evidence>
<dbReference type="SUPFAM" id="SSF55874">
    <property type="entry name" value="ATPase domain of HSP90 chaperone/DNA topoisomerase II/histidine kinase"/>
    <property type="match status" value="1"/>
</dbReference>
<dbReference type="InterPro" id="IPR050428">
    <property type="entry name" value="TCS_sensor_his_kinase"/>
</dbReference>
<dbReference type="InterPro" id="IPR003660">
    <property type="entry name" value="HAMP_dom"/>
</dbReference>
<dbReference type="Gene3D" id="1.10.287.130">
    <property type="match status" value="1"/>
</dbReference>
<dbReference type="Pfam" id="PF00512">
    <property type="entry name" value="HisKA"/>
    <property type="match status" value="1"/>
</dbReference>
<evidence type="ECO:0000259" key="13">
    <source>
        <dbReference type="PROSITE" id="PS50885"/>
    </source>
</evidence>
<dbReference type="PRINTS" id="PR00344">
    <property type="entry name" value="BCTRLSENSOR"/>
</dbReference>
<sequence length="585" mass="64190">MSPPTRPAVAPAPRRRSFGFRDDTGRLPISRLTVTILLTQLFGLTILMMGSFRVTQYRDGLIDAKLEAVRAQAQVIASIMATVAAEDADCDIVTADQDVAPCEVSLDRESVNAIFTRVWPSFEGRVRIFETPEDYDGGPISDPRAILLEDQVLRAGAIEAVELPDLTQGPADRLRTRLRQARGLFLDIFVDPGLRSTAQQRRLEDELTRAFRSTGINAQRGAASLRYNEDNELVASVSVPIRKVQAIYGVVTAEIGGIDEVLSSARAALLSFSLVALIVAVILSILLTMNIATPIRRLARAADSVRVGLRGSSRRRIPEFPNRRDDIGELARSLKSMTAALYDRIEAIEHFAADVSHELKNPLTSIRSAIETLDIAKTEQARARLLAVIKQDVARMDRLITDISNASRLDAELAREKRDIVDLRQLLRDVVATYTSRDDQGDRPKIHIEKEPADPAYLIGSPGTLGQVLRNLMDNALSFSPEGGAVRISLVVEAREGGQLAILSVEDEGPGIPEENLESIFERFYTKRPEGAQFGNNSGLGLAISRQIVESHDGNIWAENRRGDGAGPPRGARFTVLLPLLSTDR</sequence>
<dbReference type="CDD" id="cd00082">
    <property type="entry name" value="HisKA"/>
    <property type="match status" value="1"/>
</dbReference>
<proteinExistence type="predicted"/>
<dbReference type="PROSITE" id="PS50885">
    <property type="entry name" value="HAMP"/>
    <property type="match status" value="1"/>
</dbReference>
<dbReference type="Gene3D" id="3.30.565.10">
    <property type="entry name" value="Histidine kinase-like ATPase, C-terminal domain"/>
    <property type="match status" value="1"/>
</dbReference>
<dbReference type="GO" id="GO:0000155">
    <property type="term" value="F:phosphorelay sensor kinase activity"/>
    <property type="evidence" value="ECO:0007669"/>
    <property type="project" value="InterPro"/>
</dbReference>
<dbReference type="Gene3D" id="6.10.340.10">
    <property type="match status" value="1"/>
</dbReference>
<dbReference type="SUPFAM" id="SSF47384">
    <property type="entry name" value="Homodimeric domain of signal transducing histidine kinase"/>
    <property type="match status" value="1"/>
</dbReference>
<name>E0TE51_PARBH</name>
<evidence type="ECO:0000256" key="4">
    <source>
        <dbReference type="ARBA" id="ARBA00022553"/>
    </source>
</evidence>
<keyword evidence="7 14" id="KW-0418">Kinase</keyword>
<dbReference type="PROSITE" id="PS50109">
    <property type="entry name" value="HIS_KIN"/>
    <property type="match status" value="1"/>
</dbReference>
<dbReference type="RefSeq" id="WP_013299846.1">
    <property type="nucleotide sequence ID" value="NC_014414.1"/>
</dbReference>
<dbReference type="EMBL" id="CP002156">
    <property type="protein sequence ID" value="ADM08872.1"/>
    <property type="molecule type" value="Genomic_DNA"/>
</dbReference>
<evidence type="ECO:0000256" key="6">
    <source>
        <dbReference type="ARBA" id="ARBA00022692"/>
    </source>
</evidence>
<keyword evidence="15" id="KW-1185">Reference proteome</keyword>
<dbReference type="SMART" id="SM00387">
    <property type="entry name" value="HATPase_c"/>
    <property type="match status" value="1"/>
</dbReference>
<dbReference type="GO" id="GO:0005886">
    <property type="term" value="C:plasma membrane"/>
    <property type="evidence" value="ECO:0007669"/>
    <property type="project" value="TreeGrafter"/>
</dbReference>
<comment type="catalytic activity">
    <reaction evidence="1">
        <text>ATP + protein L-histidine = ADP + protein N-phospho-L-histidine.</text>
        <dbReference type="EC" id="2.7.13.3"/>
    </reaction>
</comment>
<dbReference type="OrthoDB" id="9805942at2"/>
<reference evidence="14 15" key="2">
    <citation type="journal article" date="2011" name="J. Bacteriol.">
        <title>Complete genome sequence of strain HTCC2503T of Parvularcula bermudensis, the type species of the order "Parvularculales" in the class Alphaproteobacteria.</title>
        <authorList>
            <person name="Oh H.M."/>
            <person name="Kang I."/>
            <person name="Vergin K.L."/>
            <person name="Kang D."/>
            <person name="Rhee K.H."/>
            <person name="Giovannoni S.J."/>
            <person name="Cho J.C."/>
        </authorList>
    </citation>
    <scope>NUCLEOTIDE SEQUENCE [LARGE SCALE GENOMIC DNA]</scope>
    <source>
        <strain evidence="15">ATCC BAA-594 / HTCC2503 / KCTC 12087</strain>
    </source>
</reference>
<keyword evidence="10 11" id="KW-0472">Membrane</keyword>
<reference evidence="15" key="1">
    <citation type="submission" date="2010-08" db="EMBL/GenBank/DDBJ databases">
        <title>Genome sequence of Parvularcula bermudensis HTCC2503.</title>
        <authorList>
            <person name="Kang D.-M."/>
            <person name="Oh H.-M."/>
            <person name="Cho J.-C."/>
        </authorList>
    </citation>
    <scope>NUCLEOTIDE SEQUENCE [LARGE SCALE GENOMIC DNA]</scope>
    <source>
        <strain evidence="15">ATCC BAA-594 / HTCC2503 / KCTC 12087</strain>
    </source>
</reference>
<evidence type="ECO:0000256" key="11">
    <source>
        <dbReference type="SAM" id="Phobius"/>
    </source>
</evidence>
<evidence type="ECO:0000256" key="5">
    <source>
        <dbReference type="ARBA" id="ARBA00022679"/>
    </source>
</evidence>
<dbReference type="KEGG" id="pbr:PB2503_03987"/>
<dbReference type="SMART" id="SM00304">
    <property type="entry name" value="HAMP"/>
    <property type="match status" value="1"/>
</dbReference>
<evidence type="ECO:0000256" key="10">
    <source>
        <dbReference type="ARBA" id="ARBA00023136"/>
    </source>
</evidence>
<dbReference type="Pfam" id="PF02518">
    <property type="entry name" value="HATPase_c"/>
    <property type="match status" value="1"/>
</dbReference>
<dbReference type="CDD" id="cd06225">
    <property type="entry name" value="HAMP"/>
    <property type="match status" value="1"/>
</dbReference>
<keyword evidence="9" id="KW-0902">Two-component regulatory system</keyword>
<evidence type="ECO:0000256" key="8">
    <source>
        <dbReference type="ARBA" id="ARBA00022989"/>
    </source>
</evidence>
<evidence type="ECO:0000259" key="12">
    <source>
        <dbReference type="PROSITE" id="PS50109"/>
    </source>
</evidence>
<dbReference type="STRING" id="314260.PB2503_03987"/>
<dbReference type="PANTHER" id="PTHR45436:SF5">
    <property type="entry name" value="SENSOR HISTIDINE KINASE TRCS"/>
    <property type="match status" value="1"/>
</dbReference>
<dbReference type="InterPro" id="IPR036890">
    <property type="entry name" value="HATPase_C_sf"/>
</dbReference>
<evidence type="ECO:0000313" key="14">
    <source>
        <dbReference type="EMBL" id="ADM08872.1"/>
    </source>
</evidence>
<comment type="subcellular location">
    <subcellularLocation>
        <location evidence="2">Membrane</location>
    </subcellularLocation>
</comment>
<dbReference type="eggNOG" id="COG2205">
    <property type="taxonomic scope" value="Bacteria"/>
</dbReference>
<keyword evidence="4" id="KW-0597">Phosphoprotein</keyword>
<feature type="transmembrane region" description="Helical" evidence="11">
    <location>
        <begin position="267"/>
        <end position="287"/>
    </location>
</feature>
<dbReference type="EC" id="2.7.13.3" evidence="3"/>